<dbReference type="Proteomes" id="UP001380365">
    <property type="component" value="Unassembled WGS sequence"/>
</dbReference>
<keyword evidence="4" id="KW-0997">Cell inner membrane</keyword>
<reference evidence="11 12" key="1">
    <citation type="submission" date="2023-12" db="EMBL/GenBank/DDBJ databases">
        <title>Gut-associated functions are favored during microbiome assembly across C. elegans life.</title>
        <authorList>
            <person name="Zimmermann J."/>
        </authorList>
    </citation>
    <scope>NUCLEOTIDE SEQUENCE [LARGE SCALE GENOMIC DNA]</scope>
    <source>
        <strain evidence="11 12">JUb134</strain>
    </source>
</reference>
<dbReference type="Gene3D" id="2.30.42.10">
    <property type="match status" value="1"/>
</dbReference>
<dbReference type="Gene3D" id="2.30.30.830">
    <property type="match status" value="1"/>
</dbReference>
<keyword evidence="12" id="KW-1185">Reference proteome</keyword>
<keyword evidence="2" id="KW-0813">Transport</keyword>
<dbReference type="EMBL" id="JBBGZA010000001">
    <property type="protein sequence ID" value="MEJ5092999.1"/>
    <property type="molecule type" value="Genomic_DNA"/>
</dbReference>
<gene>
    <name evidence="11" type="ORF">WH159_00305</name>
</gene>
<feature type="domain" description="Type II secretion system protein GspC N-terminal" evidence="10">
    <location>
        <begin position="22"/>
        <end position="146"/>
    </location>
</feature>
<evidence type="ECO:0000256" key="4">
    <source>
        <dbReference type="ARBA" id="ARBA00022519"/>
    </source>
</evidence>
<keyword evidence="5" id="KW-0812">Transmembrane</keyword>
<dbReference type="SUPFAM" id="SSF50156">
    <property type="entry name" value="PDZ domain-like"/>
    <property type="match status" value="1"/>
</dbReference>
<name>A0ABU8PZS9_9SPHN</name>
<accession>A0ABU8PZS9</accession>
<proteinExistence type="predicted"/>
<evidence type="ECO:0000256" key="9">
    <source>
        <dbReference type="SAM" id="MobiDB-lite"/>
    </source>
</evidence>
<evidence type="ECO:0000256" key="1">
    <source>
        <dbReference type="ARBA" id="ARBA00004533"/>
    </source>
</evidence>
<organism evidence="11 12">
    <name type="scientific">Sphingomonas molluscorum</name>
    <dbReference type="NCBI Taxonomy" id="418184"/>
    <lineage>
        <taxon>Bacteria</taxon>
        <taxon>Pseudomonadati</taxon>
        <taxon>Pseudomonadota</taxon>
        <taxon>Alphaproteobacteria</taxon>
        <taxon>Sphingomonadales</taxon>
        <taxon>Sphingomonadaceae</taxon>
        <taxon>Sphingomonas</taxon>
    </lineage>
</organism>
<dbReference type="InterPro" id="IPR036034">
    <property type="entry name" value="PDZ_sf"/>
</dbReference>
<evidence type="ECO:0000256" key="6">
    <source>
        <dbReference type="ARBA" id="ARBA00022927"/>
    </source>
</evidence>
<feature type="region of interest" description="Disordered" evidence="9">
    <location>
        <begin position="157"/>
        <end position="183"/>
    </location>
</feature>
<evidence type="ECO:0000256" key="2">
    <source>
        <dbReference type="ARBA" id="ARBA00022448"/>
    </source>
</evidence>
<keyword evidence="6" id="KW-0653">Protein transport</keyword>
<evidence type="ECO:0000256" key="3">
    <source>
        <dbReference type="ARBA" id="ARBA00022475"/>
    </source>
</evidence>
<dbReference type="RefSeq" id="WP_239555198.1">
    <property type="nucleotide sequence ID" value="NZ_JBBGZA010000001.1"/>
</dbReference>
<comment type="subcellular location">
    <subcellularLocation>
        <location evidence="1">Cell inner membrane</location>
    </subcellularLocation>
</comment>
<keyword evidence="7" id="KW-1133">Transmembrane helix</keyword>
<keyword evidence="8" id="KW-0472">Membrane</keyword>
<evidence type="ECO:0000313" key="11">
    <source>
        <dbReference type="EMBL" id="MEJ5092999.1"/>
    </source>
</evidence>
<protein>
    <submittedName>
        <fullName evidence="11">Type II secretion system protein N</fullName>
    </submittedName>
</protein>
<comment type="caution">
    <text evidence="11">The sequence shown here is derived from an EMBL/GenBank/DDBJ whole genome shotgun (WGS) entry which is preliminary data.</text>
</comment>
<dbReference type="InterPro" id="IPR024961">
    <property type="entry name" value="T2SS_GspC_N"/>
</dbReference>
<evidence type="ECO:0000259" key="10">
    <source>
        <dbReference type="Pfam" id="PF11356"/>
    </source>
</evidence>
<keyword evidence="3" id="KW-1003">Cell membrane</keyword>
<evidence type="ECO:0000256" key="5">
    <source>
        <dbReference type="ARBA" id="ARBA00022692"/>
    </source>
</evidence>
<feature type="compositionally biased region" description="Low complexity" evidence="9">
    <location>
        <begin position="157"/>
        <end position="180"/>
    </location>
</feature>
<evidence type="ECO:0000256" key="7">
    <source>
        <dbReference type="ARBA" id="ARBA00022989"/>
    </source>
</evidence>
<evidence type="ECO:0000313" key="12">
    <source>
        <dbReference type="Proteomes" id="UP001380365"/>
    </source>
</evidence>
<evidence type="ECO:0000256" key="8">
    <source>
        <dbReference type="ARBA" id="ARBA00023136"/>
    </source>
</evidence>
<sequence length="267" mass="26567">MRMPPALTPRQKRRTLDLAIALAIISVAFALAGLVWRMAGHAGTGAVTVPSEGRARPAAVSDLGPLLGWAPFGQATVGEPTQKTGIQAELKGLIFTVPAEQAVAFVATGSEPARAYHVGDTLAGLRIEGIQRDRILLNNGGRIEYLGFPDPSVLTGAAAQPGGGTAAAAPGSAPMSAAPQAAPPAAPLPAASALIDRLGATQVPGGYAIGANAPPGMRAGDVVQSINGVALSDPAAADAALAGAGTGPAQVTILRDGKPITVTIPIR</sequence>
<dbReference type="Pfam" id="PF11356">
    <property type="entry name" value="T2SSC"/>
    <property type="match status" value="1"/>
</dbReference>